<protein>
    <submittedName>
        <fullName evidence="2">Ornithine decarboxylase</fullName>
    </submittedName>
</protein>
<dbReference type="VEuPathDB" id="MicrosporidiaDB:AAJ76_230003851"/>
<feature type="region of interest" description="Disordered" evidence="1">
    <location>
        <begin position="1"/>
        <end position="37"/>
    </location>
</feature>
<dbReference type="AlphaFoldDB" id="A0A0F9ZCP2"/>
<name>A0A0F9ZCP2_9MICR</name>
<proteinExistence type="predicted"/>
<keyword evidence="3" id="KW-1185">Reference proteome</keyword>
<dbReference type="RefSeq" id="XP_024331091.1">
    <property type="nucleotide sequence ID" value="XM_024474702.1"/>
</dbReference>
<sequence>MLSKIEKNELTHLDESNVENDELSNSSHNFEEIEEFSSSCEQIDDSNEEAVYFGDENIFLESSEKEEAAWCDSESDEDILREKYQKQPEWLNSKKFKKVNSVKTSQLKLSFTPGIFKTNFNIKLLKYHLSEICLVDTMNIIYILDNFKLKYTIKLDKWSVSDITYFNNKIHICNNKYNRIKKIINGEIRDINKIFTRNINKLISYDDQLYILGDTTVVVNGNLEIINESFNKLVNLISYKDSLLALSNNGDILQFSKDLQLVNKMIYKDKFCFTDLIYLDHLVVVTKSSAIFIDDDFKYFKELNNVSNIIEHKDYYFYFTSNGLQILNKDFTIKKHKNKIKPCKIFINTDNMILLCSYRELHNLIINTL</sequence>
<evidence type="ECO:0000313" key="2">
    <source>
        <dbReference type="EMBL" id="KKO75349.1"/>
    </source>
</evidence>
<gene>
    <name evidence="2" type="ORF">AAJ76_230003851</name>
</gene>
<accession>A0A0F9ZCP2</accession>
<dbReference type="OMA" id="LENEATW"/>
<comment type="caution">
    <text evidence="2">The sequence shown here is derived from an EMBL/GenBank/DDBJ whole genome shotgun (WGS) entry which is preliminary data.</text>
</comment>
<evidence type="ECO:0000313" key="3">
    <source>
        <dbReference type="Proteomes" id="UP000034350"/>
    </source>
</evidence>
<organism evidence="2 3">
    <name type="scientific">Vairimorpha ceranae</name>
    <dbReference type="NCBI Taxonomy" id="40302"/>
    <lineage>
        <taxon>Eukaryota</taxon>
        <taxon>Fungi</taxon>
        <taxon>Fungi incertae sedis</taxon>
        <taxon>Microsporidia</taxon>
        <taxon>Nosematidae</taxon>
        <taxon>Vairimorpha</taxon>
    </lineage>
</organism>
<dbReference type="GeneID" id="36319629"/>
<dbReference type="Proteomes" id="UP000034350">
    <property type="component" value="Unassembled WGS sequence"/>
</dbReference>
<feature type="compositionally biased region" description="Basic and acidic residues" evidence="1">
    <location>
        <begin position="1"/>
        <end position="15"/>
    </location>
</feature>
<dbReference type="EMBL" id="JPQZ01000023">
    <property type="protein sequence ID" value="KKO75349.1"/>
    <property type="molecule type" value="Genomic_DNA"/>
</dbReference>
<dbReference type="VEuPathDB" id="MicrosporidiaDB:G9O61_00g017600"/>
<reference evidence="2 3" key="1">
    <citation type="journal article" date="2015" name="Environ. Microbiol.">
        <title>Genome analyses suggest the presence of polyploidy and recent human-driven expansions in eight global populations of the honeybee pathogen Nosema ceranae.</title>
        <authorList>
            <person name="Pelin A."/>
            <person name="Selman M."/>
            <person name="Aris-Brosou S."/>
            <person name="Farinelli L."/>
            <person name="Corradi N."/>
        </authorList>
    </citation>
    <scope>NUCLEOTIDE SEQUENCE [LARGE SCALE GENOMIC DNA]</scope>
    <source>
        <strain evidence="2 3">PA08 1199</strain>
    </source>
</reference>
<dbReference type="VEuPathDB" id="MicrosporidiaDB:NCER_100692"/>
<evidence type="ECO:0000256" key="1">
    <source>
        <dbReference type="SAM" id="MobiDB-lite"/>
    </source>
</evidence>
<dbReference type="OrthoDB" id="2190712at2759"/>